<accession>A0A5B8KWM6</accession>
<dbReference type="KEGG" id="niy:FQ775_05760"/>
<feature type="signal peptide" evidence="1">
    <location>
        <begin position="1"/>
        <end position="20"/>
    </location>
</feature>
<feature type="chain" id="PRO_5022951727" evidence="1">
    <location>
        <begin position="21"/>
        <end position="149"/>
    </location>
</feature>
<proteinExistence type="predicted"/>
<protein>
    <submittedName>
        <fullName evidence="2">Uncharacterized protein</fullName>
    </submittedName>
</protein>
<dbReference type="Proteomes" id="UP000321389">
    <property type="component" value="Chromosome"/>
</dbReference>
<dbReference type="RefSeq" id="WP_146298571.1">
    <property type="nucleotide sequence ID" value="NZ_CP042301.2"/>
</dbReference>
<evidence type="ECO:0000256" key="1">
    <source>
        <dbReference type="SAM" id="SignalP"/>
    </source>
</evidence>
<dbReference type="AlphaFoldDB" id="A0A5B8KWM6"/>
<evidence type="ECO:0000313" key="2">
    <source>
        <dbReference type="EMBL" id="QDY99917.1"/>
    </source>
</evidence>
<gene>
    <name evidence="2" type="ORF">FQ775_05760</name>
</gene>
<reference evidence="2" key="1">
    <citation type="submission" date="2020-04" db="EMBL/GenBank/DDBJ databases">
        <title>Nitratireductor sp. nov. isolated from mangrove soil.</title>
        <authorList>
            <person name="Ye Y."/>
        </authorList>
    </citation>
    <scope>NUCLEOTIDE SEQUENCE</scope>
    <source>
        <strain evidence="2">SY7</strain>
    </source>
</reference>
<evidence type="ECO:0000313" key="3">
    <source>
        <dbReference type="Proteomes" id="UP000321389"/>
    </source>
</evidence>
<dbReference type="OrthoDB" id="8030951at2"/>
<keyword evidence="3" id="KW-1185">Reference proteome</keyword>
<sequence>MTRFLATSAAALLTTMSAMAQPSVITDIHWPYIDSYCTFWRLGHRFDFNDPESWRFVFFTQKDGLHEPYAETGFAAIGHQLRQLELVSREETPAGETRHYRSLGEAPHDVVVTMKAGEEGYESTGYAGSIAVSGPYGEETVAFEGDCGA</sequence>
<name>A0A5B8KWM6_9HYPH</name>
<organism evidence="2 3">
    <name type="scientific">Nitratireductor mangrovi</name>
    <dbReference type="NCBI Taxonomy" id="2599600"/>
    <lineage>
        <taxon>Bacteria</taxon>
        <taxon>Pseudomonadati</taxon>
        <taxon>Pseudomonadota</taxon>
        <taxon>Alphaproteobacteria</taxon>
        <taxon>Hyphomicrobiales</taxon>
        <taxon>Phyllobacteriaceae</taxon>
        <taxon>Nitratireductor</taxon>
    </lineage>
</organism>
<keyword evidence="1" id="KW-0732">Signal</keyword>
<dbReference type="EMBL" id="CP042301">
    <property type="protein sequence ID" value="QDY99917.1"/>
    <property type="molecule type" value="Genomic_DNA"/>
</dbReference>